<evidence type="ECO:0000313" key="2">
    <source>
        <dbReference type="EMBL" id="GEN63692.1"/>
    </source>
</evidence>
<dbReference type="Gene3D" id="3.40.50.1820">
    <property type="entry name" value="alpha/beta hydrolase"/>
    <property type="match status" value="2"/>
</dbReference>
<protein>
    <submittedName>
        <fullName evidence="2">Lipase</fullName>
    </submittedName>
</protein>
<comment type="caution">
    <text evidence="2">The sequence shown here is derived from an EMBL/GenBank/DDBJ whole genome shotgun (WGS) entry which is preliminary data.</text>
</comment>
<evidence type="ECO:0000256" key="1">
    <source>
        <dbReference type="SAM" id="SignalP"/>
    </source>
</evidence>
<accession>A0A511XL75</accession>
<dbReference type="GO" id="GO:0016042">
    <property type="term" value="P:lipid catabolic process"/>
    <property type="evidence" value="ECO:0007669"/>
    <property type="project" value="InterPro"/>
</dbReference>
<dbReference type="PIRSF" id="PIRSF029171">
    <property type="entry name" value="Esterase_LipA"/>
    <property type="match status" value="1"/>
</dbReference>
<feature type="signal peptide" evidence="1">
    <location>
        <begin position="1"/>
        <end position="28"/>
    </location>
</feature>
<dbReference type="InterPro" id="IPR029058">
    <property type="entry name" value="AB_hydrolase_fold"/>
</dbReference>
<dbReference type="GO" id="GO:0004806">
    <property type="term" value="F:triacylglycerol lipase activity"/>
    <property type="evidence" value="ECO:0007669"/>
    <property type="project" value="InterPro"/>
</dbReference>
<evidence type="ECO:0000313" key="3">
    <source>
        <dbReference type="Proteomes" id="UP000321746"/>
    </source>
</evidence>
<dbReference type="Pfam" id="PF03583">
    <property type="entry name" value="LIP"/>
    <property type="match status" value="1"/>
</dbReference>
<keyword evidence="1" id="KW-0732">Signal</keyword>
<dbReference type="PANTHER" id="PTHR34853">
    <property type="match status" value="1"/>
</dbReference>
<gene>
    <name evidence="2" type="ORF">AOE01nite_19160</name>
</gene>
<dbReference type="EMBL" id="BJYG01000024">
    <property type="protein sequence ID" value="GEN63692.1"/>
    <property type="molecule type" value="Genomic_DNA"/>
</dbReference>
<keyword evidence="3" id="KW-1185">Reference proteome</keyword>
<dbReference type="SUPFAM" id="SSF53474">
    <property type="entry name" value="alpha/beta-Hydrolases"/>
    <property type="match status" value="1"/>
</dbReference>
<dbReference type="Proteomes" id="UP000321746">
    <property type="component" value="Unassembled WGS sequence"/>
</dbReference>
<feature type="chain" id="PRO_5021897755" evidence="1">
    <location>
        <begin position="29"/>
        <end position="410"/>
    </location>
</feature>
<dbReference type="AlphaFoldDB" id="A0A511XL75"/>
<dbReference type="PANTHER" id="PTHR34853:SF1">
    <property type="entry name" value="LIPASE 5"/>
    <property type="match status" value="1"/>
</dbReference>
<sequence length="410" mass="44579">MYCRVKRPGWMLSLCLNSLFAFTVSAQAGDDLPTSLPEARAMEAQDALPVTAFYTAPAAGDITPGKLIRQEPGTDYVLPSGIKAWRILYHSLDAARHDVTTSAFVLIPEGTPPKGGWPVVAWAHGTSGVAQPCAPSRMKDLYYGDEGLFEFPKAGLAVVATDYHGLATPGPHQYMNKLAQAYDVIYSVRAVREAFPGLSHDWVVDGHSQGGMASWSVAEMEQQIDDPHYRGAVSVSGTVDMLDFIRPAPAEGGAPFYLPMVAFGLRARYPEYKPQSMLNHAGMAHYNEIATSGCWFTGYAALYGKTENQITKSNWTRNLAVQAMLWENAIGNQSVRGPLLVITGGGDTSVPPGGVRSTARKACNNGIRLAFRFYPGLDHDPTMTNSVKDQISWIKARLADEPFQSDCGHF</sequence>
<dbReference type="InterPro" id="IPR005152">
    <property type="entry name" value="Lipase_secreted"/>
</dbReference>
<organism evidence="2 3">
    <name type="scientific">Acetobacter oeni</name>
    <dbReference type="NCBI Taxonomy" id="304077"/>
    <lineage>
        <taxon>Bacteria</taxon>
        <taxon>Pseudomonadati</taxon>
        <taxon>Pseudomonadota</taxon>
        <taxon>Alphaproteobacteria</taxon>
        <taxon>Acetobacterales</taxon>
        <taxon>Acetobacteraceae</taxon>
        <taxon>Acetobacter</taxon>
    </lineage>
</organism>
<proteinExistence type="predicted"/>
<reference evidence="2 3" key="1">
    <citation type="submission" date="2019-07" db="EMBL/GenBank/DDBJ databases">
        <title>Whole genome shotgun sequence of Acetobacter oeni NBRC 105207.</title>
        <authorList>
            <person name="Hosoyama A."/>
            <person name="Uohara A."/>
            <person name="Ohji S."/>
            <person name="Ichikawa N."/>
        </authorList>
    </citation>
    <scope>NUCLEOTIDE SEQUENCE [LARGE SCALE GENOMIC DNA]</scope>
    <source>
        <strain evidence="2 3">NBRC 105207</strain>
    </source>
</reference>
<name>A0A511XL75_9PROT</name>